<dbReference type="KEGG" id="mru:mru_1949"/>
<organism evidence="8 9">
    <name type="scientific">Methanobrevibacter ruminantium (strain ATCC 35063 / DSM 1093 / JCM 13430 / OCM 146 / M1)</name>
    <name type="common">Methanobacterium ruminantium</name>
    <dbReference type="NCBI Taxonomy" id="634498"/>
    <lineage>
        <taxon>Archaea</taxon>
        <taxon>Methanobacteriati</taxon>
        <taxon>Methanobacteriota</taxon>
        <taxon>Methanomada group</taxon>
        <taxon>Methanobacteria</taxon>
        <taxon>Methanobacteriales</taxon>
        <taxon>Methanobacteriaceae</taxon>
        <taxon>Methanobrevibacter</taxon>
    </lineage>
</organism>
<dbReference type="PANTHER" id="PTHR37311:SF1">
    <property type="entry name" value="2-PHOSPHOSULFOLACTATE PHOSPHATASE-RELATED"/>
    <property type="match status" value="1"/>
</dbReference>
<gene>
    <name evidence="8" type="primary">comB</name>
    <name evidence="8" type="ordered locus">mru_1949</name>
</gene>
<dbReference type="InterPro" id="IPR027639">
    <property type="entry name" value="ComB_archaeal"/>
</dbReference>
<dbReference type="AlphaFoldDB" id="D3E075"/>
<comment type="similarity">
    <text evidence="2">Belongs to the ComB family.</text>
</comment>
<comment type="cofactor">
    <cofactor evidence="1">
        <name>Mg(2+)</name>
        <dbReference type="ChEBI" id="CHEBI:18420"/>
    </cofactor>
</comment>
<dbReference type="STRING" id="634498.mru_1949"/>
<dbReference type="PATRIC" id="fig|634498.28.peg.1949"/>
<dbReference type="RefSeq" id="WP_012956747.1">
    <property type="nucleotide sequence ID" value="NC_013790.1"/>
</dbReference>
<evidence type="ECO:0000256" key="3">
    <source>
        <dbReference type="ARBA" id="ARBA00012953"/>
    </source>
</evidence>
<evidence type="ECO:0000256" key="4">
    <source>
        <dbReference type="ARBA" id="ARBA00022801"/>
    </source>
</evidence>
<dbReference type="PANTHER" id="PTHR37311">
    <property type="entry name" value="2-PHOSPHOSULFOLACTATE PHOSPHATASE-RELATED"/>
    <property type="match status" value="1"/>
</dbReference>
<dbReference type="SMR" id="D3E075"/>
<evidence type="ECO:0000313" key="8">
    <source>
        <dbReference type="EMBL" id="ADC47799.1"/>
    </source>
</evidence>
<dbReference type="EC" id="3.1.3.71" evidence="3 7"/>
<dbReference type="EMBL" id="CP001719">
    <property type="protein sequence ID" value="ADC47799.1"/>
    <property type="molecule type" value="Genomic_DNA"/>
</dbReference>
<protein>
    <recommendedName>
        <fullName evidence="3 7">2-phosphosulfolactate phosphatase</fullName>
        <ecNumber evidence="3 7">3.1.3.71</ecNumber>
    </recommendedName>
</protein>
<dbReference type="GO" id="GO:0050545">
    <property type="term" value="F:sulfopyruvate decarboxylase activity"/>
    <property type="evidence" value="ECO:0007669"/>
    <property type="project" value="TreeGrafter"/>
</dbReference>
<evidence type="ECO:0000256" key="6">
    <source>
        <dbReference type="ARBA" id="ARBA00033711"/>
    </source>
</evidence>
<dbReference type="InterPro" id="IPR005238">
    <property type="entry name" value="ComB-like"/>
</dbReference>
<dbReference type="Proteomes" id="UP000008680">
    <property type="component" value="Chromosome"/>
</dbReference>
<comment type="catalytic activity">
    <reaction evidence="6">
        <text>(2R)-O-phospho-3-sulfolactate + H2O = (2R)-3-sulfolactate + phosphate</text>
        <dbReference type="Rhea" id="RHEA:23416"/>
        <dbReference type="ChEBI" id="CHEBI:15377"/>
        <dbReference type="ChEBI" id="CHEBI:15597"/>
        <dbReference type="ChEBI" id="CHEBI:43474"/>
        <dbReference type="ChEBI" id="CHEBI:58738"/>
        <dbReference type="EC" id="3.1.3.71"/>
    </reaction>
</comment>
<keyword evidence="9" id="KW-1185">Reference proteome</keyword>
<evidence type="ECO:0000256" key="2">
    <source>
        <dbReference type="ARBA" id="ARBA00009997"/>
    </source>
</evidence>
<reference evidence="8 9" key="1">
    <citation type="journal article" date="2010" name="PLoS ONE">
        <title>The genome sequence of the rumen methanogen Methanobrevibacter ruminantium reveals new possibilities for controlling ruminant methane emissions.</title>
        <authorList>
            <person name="Leahy S.C."/>
            <person name="Kelly W.J."/>
            <person name="Altermann E."/>
            <person name="Ronimus R.S."/>
            <person name="Yeoman C.J."/>
            <person name="Pacheco D.M."/>
            <person name="Li D."/>
            <person name="Kong Z."/>
            <person name="McTavish S."/>
            <person name="Sang C."/>
            <person name="Lambie S.C."/>
            <person name="Janssen P.H."/>
            <person name="Dey D."/>
            <person name="Attwood G.T."/>
        </authorList>
    </citation>
    <scope>NUCLEOTIDE SEQUENCE [LARGE SCALE GENOMIC DNA]</scope>
    <source>
        <strain evidence="9">ATCC 35063 / DSM 1093 / JCM 13430 / OCM 146 / M1</strain>
    </source>
</reference>
<dbReference type="Pfam" id="PF04029">
    <property type="entry name" value="2-ph_phosp"/>
    <property type="match status" value="1"/>
</dbReference>
<evidence type="ECO:0000313" key="9">
    <source>
        <dbReference type="Proteomes" id="UP000008680"/>
    </source>
</evidence>
<accession>D3E075</accession>
<sequence length="260" mass="29052">MQIIKTSETEAEKVIINLSQEKSHSKDVSIMVDALRASTTVTIALDYFKEVIPAFTPEEARELSLKHNAVLAGERKGVKLEGFDIGNSPGEIKEFETNKKSMVLTTSNGIMTMENMQNPKHVLVGGFINAKSVAKAAVELAEEEIEIVMGGYNHEFAIEDFLAAGEILFYIEKELKERNMTPKENDGSNYELKDREGFSEYAISAILASRNLELTNEQVLKSKSGKRLSYLNYSDDVELCMKRNITENVGILKDGKIVLY</sequence>
<evidence type="ECO:0000256" key="5">
    <source>
        <dbReference type="ARBA" id="ARBA00022842"/>
    </source>
</evidence>
<dbReference type="GeneID" id="8771619"/>
<dbReference type="HOGENOM" id="CLU_070028_0_1_2"/>
<dbReference type="InterPro" id="IPR036702">
    <property type="entry name" value="ComB-like_sf"/>
</dbReference>
<keyword evidence="4 8" id="KW-0378">Hydrolase</keyword>
<dbReference type="GO" id="GO:0050532">
    <property type="term" value="F:2-phosphosulfolactate phosphatase activity"/>
    <property type="evidence" value="ECO:0007669"/>
    <property type="project" value="UniProtKB-UniRule"/>
</dbReference>
<dbReference type="NCBIfam" id="TIGR00298">
    <property type="entry name" value="2-phosphosulfolactate phosphatase"/>
    <property type="match status" value="1"/>
</dbReference>
<dbReference type="SUPFAM" id="SSF142823">
    <property type="entry name" value="ComB-like"/>
    <property type="match status" value="1"/>
</dbReference>
<dbReference type="GO" id="GO:0019295">
    <property type="term" value="P:coenzyme M biosynthetic process"/>
    <property type="evidence" value="ECO:0007669"/>
    <property type="project" value="InterPro"/>
</dbReference>
<proteinExistence type="inferred from homology"/>
<evidence type="ECO:0000256" key="7">
    <source>
        <dbReference type="NCBIfam" id="TIGR00298"/>
    </source>
</evidence>
<dbReference type="GO" id="GO:0000287">
    <property type="term" value="F:magnesium ion binding"/>
    <property type="evidence" value="ECO:0007669"/>
    <property type="project" value="InterPro"/>
</dbReference>
<dbReference type="Gene3D" id="3.90.1560.10">
    <property type="entry name" value="ComB-like"/>
    <property type="match status" value="1"/>
</dbReference>
<evidence type="ECO:0000256" key="1">
    <source>
        <dbReference type="ARBA" id="ARBA00001946"/>
    </source>
</evidence>
<dbReference type="eggNOG" id="arCOG04871">
    <property type="taxonomic scope" value="Archaea"/>
</dbReference>
<name>D3E075_METRM</name>
<keyword evidence="5" id="KW-0460">Magnesium</keyword>